<dbReference type="AlphaFoldDB" id="A0A4U0WMV3"/>
<dbReference type="PANTHER" id="PTHR15074:SF0">
    <property type="entry name" value="METHYL-CPG-BINDING DOMAIN PROTEIN 4-LIKE PROTEIN"/>
    <property type="match status" value="1"/>
</dbReference>
<evidence type="ECO:0000313" key="5">
    <source>
        <dbReference type="EMBL" id="TKA64520.1"/>
    </source>
</evidence>
<dbReference type="InterPro" id="IPR003265">
    <property type="entry name" value="HhH-GPD_domain"/>
</dbReference>
<keyword evidence="2" id="KW-0539">Nucleus</keyword>
<dbReference type="SMART" id="SM00478">
    <property type="entry name" value="ENDO3c"/>
    <property type="match status" value="1"/>
</dbReference>
<sequence>MLLGSATVVMDQKQLAEIDGPRYITRRVTRSLTVSHAAQRQQSEPSTDTEPTRKPRVGQKCSRGIRRPAGASLQSRRRIASTQASTFGLIQESIAHNLYFLVVQAILWNQTHGKQARPIFLALIERYPDPKSLSKASLEELTELLRPLGLHNIPASRCIALGICWDKDPPTPGRQHRRKGYPRASLAASEDDAYEIGHLPGVGPYALDSFRIFHRDEMRGLAKDWLGTGATGEDFEPEWKRVVPLDKELRAYLKWRWLKEGFVWNEENGNLTAADEGLLVVAARPLDER</sequence>
<dbReference type="PANTHER" id="PTHR15074">
    <property type="entry name" value="METHYL-CPG-BINDING PROTEIN"/>
    <property type="match status" value="1"/>
</dbReference>
<evidence type="ECO:0000259" key="4">
    <source>
        <dbReference type="SMART" id="SM00478"/>
    </source>
</evidence>
<dbReference type="GO" id="GO:0003824">
    <property type="term" value="F:catalytic activity"/>
    <property type="evidence" value="ECO:0007669"/>
    <property type="project" value="InterPro"/>
</dbReference>
<proteinExistence type="predicted"/>
<reference evidence="5 6" key="1">
    <citation type="submission" date="2017-03" db="EMBL/GenBank/DDBJ databases">
        <title>Genomes of endolithic fungi from Antarctica.</title>
        <authorList>
            <person name="Coleine C."/>
            <person name="Masonjones S."/>
            <person name="Stajich J.E."/>
        </authorList>
    </citation>
    <scope>NUCLEOTIDE SEQUENCE [LARGE SCALE GENOMIC DNA]</scope>
    <source>
        <strain evidence="5 6">CCFEE 5187</strain>
    </source>
</reference>
<protein>
    <recommendedName>
        <fullName evidence="4">HhH-GPD domain-containing protein</fullName>
    </recommendedName>
</protein>
<name>A0A4U0WMV3_9PEZI</name>
<dbReference type="STRING" id="331657.A0A4U0WMV3"/>
<organism evidence="5 6">
    <name type="scientific">Cryomyces minteri</name>
    <dbReference type="NCBI Taxonomy" id="331657"/>
    <lineage>
        <taxon>Eukaryota</taxon>
        <taxon>Fungi</taxon>
        <taxon>Dikarya</taxon>
        <taxon>Ascomycota</taxon>
        <taxon>Pezizomycotina</taxon>
        <taxon>Dothideomycetes</taxon>
        <taxon>Dothideomycetes incertae sedis</taxon>
        <taxon>Cryomyces</taxon>
    </lineage>
</organism>
<keyword evidence="6" id="KW-1185">Reference proteome</keyword>
<comment type="subcellular location">
    <subcellularLocation>
        <location evidence="1">Nucleus</location>
    </subcellularLocation>
</comment>
<feature type="region of interest" description="Disordered" evidence="3">
    <location>
        <begin position="34"/>
        <end position="68"/>
    </location>
</feature>
<dbReference type="EMBL" id="NAJN01001253">
    <property type="protein sequence ID" value="TKA64520.1"/>
    <property type="molecule type" value="Genomic_DNA"/>
</dbReference>
<feature type="domain" description="HhH-GPD" evidence="4">
    <location>
        <begin position="107"/>
        <end position="260"/>
    </location>
</feature>
<accession>A0A4U0WMV3</accession>
<dbReference type="OrthoDB" id="10265068at2759"/>
<dbReference type="Gene3D" id="1.10.340.30">
    <property type="entry name" value="Hypothetical protein, domain 2"/>
    <property type="match status" value="1"/>
</dbReference>
<dbReference type="GO" id="GO:0005634">
    <property type="term" value="C:nucleus"/>
    <property type="evidence" value="ECO:0007669"/>
    <property type="project" value="UniProtKB-SubCell"/>
</dbReference>
<evidence type="ECO:0000256" key="1">
    <source>
        <dbReference type="ARBA" id="ARBA00004123"/>
    </source>
</evidence>
<dbReference type="InterPro" id="IPR011257">
    <property type="entry name" value="DNA_glycosylase"/>
</dbReference>
<dbReference type="InterPro" id="IPR045138">
    <property type="entry name" value="MeCP2/MBD4"/>
</dbReference>
<evidence type="ECO:0000313" key="6">
    <source>
        <dbReference type="Proteomes" id="UP000308768"/>
    </source>
</evidence>
<dbReference type="SUPFAM" id="SSF48150">
    <property type="entry name" value="DNA-glycosylase"/>
    <property type="match status" value="1"/>
</dbReference>
<feature type="compositionally biased region" description="Polar residues" evidence="3">
    <location>
        <begin position="34"/>
        <end position="49"/>
    </location>
</feature>
<comment type="caution">
    <text evidence="5">The sequence shown here is derived from an EMBL/GenBank/DDBJ whole genome shotgun (WGS) entry which is preliminary data.</text>
</comment>
<evidence type="ECO:0000256" key="2">
    <source>
        <dbReference type="ARBA" id="ARBA00023242"/>
    </source>
</evidence>
<dbReference type="Proteomes" id="UP000308768">
    <property type="component" value="Unassembled WGS sequence"/>
</dbReference>
<evidence type="ECO:0000256" key="3">
    <source>
        <dbReference type="SAM" id="MobiDB-lite"/>
    </source>
</evidence>
<gene>
    <name evidence="5" type="ORF">B0A49_08205</name>
</gene>
<dbReference type="GO" id="GO:0003677">
    <property type="term" value="F:DNA binding"/>
    <property type="evidence" value="ECO:0007669"/>
    <property type="project" value="InterPro"/>
</dbReference>
<dbReference type="GO" id="GO:0006285">
    <property type="term" value="P:base-excision repair, AP site formation"/>
    <property type="evidence" value="ECO:0007669"/>
    <property type="project" value="UniProtKB-ARBA"/>
</dbReference>